<reference evidence="2 3" key="1">
    <citation type="submission" date="2021-02" db="EMBL/GenBank/DDBJ databases">
        <title>Variation within the Batrachochytrium salamandrivorans European outbreak.</title>
        <authorList>
            <person name="Kelly M."/>
            <person name="Pasmans F."/>
            <person name="Shea T.P."/>
            <person name="Munoz J.F."/>
            <person name="Carranza S."/>
            <person name="Cuomo C.A."/>
            <person name="Martel A."/>
        </authorList>
    </citation>
    <scope>NUCLEOTIDE SEQUENCE [LARGE SCALE GENOMIC DNA]</scope>
    <source>
        <strain evidence="2 3">AMFP18/2</strain>
    </source>
</reference>
<comment type="caution">
    <text evidence="2">The sequence shown here is derived from an EMBL/GenBank/DDBJ whole genome shotgun (WGS) entry which is preliminary data.</text>
</comment>
<organism evidence="2 3">
    <name type="scientific">Batrachochytrium salamandrivorans</name>
    <dbReference type="NCBI Taxonomy" id="1357716"/>
    <lineage>
        <taxon>Eukaryota</taxon>
        <taxon>Fungi</taxon>
        <taxon>Fungi incertae sedis</taxon>
        <taxon>Chytridiomycota</taxon>
        <taxon>Chytridiomycota incertae sedis</taxon>
        <taxon>Chytridiomycetes</taxon>
        <taxon>Rhizophydiales</taxon>
        <taxon>Rhizophydiales incertae sedis</taxon>
        <taxon>Batrachochytrium</taxon>
    </lineage>
</organism>
<dbReference type="Proteomes" id="UP001648503">
    <property type="component" value="Unassembled WGS sequence"/>
</dbReference>
<name>A0ABQ8FG98_9FUNG</name>
<proteinExistence type="predicted"/>
<feature type="region of interest" description="Disordered" evidence="1">
    <location>
        <begin position="271"/>
        <end position="298"/>
    </location>
</feature>
<keyword evidence="3" id="KW-1185">Reference proteome</keyword>
<feature type="compositionally biased region" description="Pro residues" evidence="1">
    <location>
        <begin position="402"/>
        <end position="416"/>
    </location>
</feature>
<feature type="compositionally biased region" description="Low complexity" evidence="1">
    <location>
        <begin position="425"/>
        <end position="451"/>
    </location>
</feature>
<feature type="compositionally biased region" description="Low complexity" evidence="1">
    <location>
        <begin position="278"/>
        <end position="298"/>
    </location>
</feature>
<dbReference type="EMBL" id="JAFCIX010000242">
    <property type="protein sequence ID" value="KAH6596223.1"/>
    <property type="molecule type" value="Genomic_DNA"/>
</dbReference>
<evidence type="ECO:0008006" key="4">
    <source>
        <dbReference type="Google" id="ProtNLM"/>
    </source>
</evidence>
<sequence>MPRKPRTREQLFQCVQTLASQCIGSSTALHDETLVRIVSEVVYGTTLQSECTLRRVLKLGESDRLLWTTAVLTAALTQNGLHDDAEAIEEYAQMALFRDAQQRPQRSTFLDIPCTSDPITCSLSSDSLSLPVPLVPLVLPAAPIPIRAGGTTANSSSATANASVCSYLSVAEIRGRSAKTDMLWAWPEASSPTPSNVLLLSPPMRPNSPGEIAPSFLLPRLSQCGSGRNGSDVGLAPDPRHSLIAAAGGNLSTKQSSSSMSAAPFPLAREWQEDRQQQQHMQKQQQPLQQQPLQQHMQQHIPSLLLSSPLSMGTVVDSKLSAPKTPSIVPARVDSHAPRVLQHSTTTMRSGGGSSNGVCAAMKSLCACANVISLIQEMHSSARFARRCIRVTPTRMDCSSPSPSPSPNPNPSPSPSPISKVPHGSTLLLPSSSSSMTSSHTTTINNISSSNDKYKSGHAVSSGSSVSLGRGRRRVFGLLRDEMVMHTASTSQLML</sequence>
<protein>
    <recommendedName>
        <fullName evidence="4">GPI-anchored surface protein</fullName>
    </recommendedName>
</protein>
<evidence type="ECO:0000313" key="2">
    <source>
        <dbReference type="EMBL" id="KAH6596223.1"/>
    </source>
</evidence>
<feature type="region of interest" description="Disordered" evidence="1">
    <location>
        <begin position="394"/>
        <end position="467"/>
    </location>
</feature>
<evidence type="ECO:0000313" key="3">
    <source>
        <dbReference type="Proteomes" id="UP001648503"/>
    </source>
</evidence>
<evidence type="ECO:0000256" key="1">
    <source>
        <dbReference type="SAM" id="MobiDB-lite"/>
    </source>
</evidence>
<gene>
    <name evidence="2" type="ORF">BASA50_005265</name>
</gene>
<accession>A0ABQ8FG98</accession>